<evidence type="ECO:0000256" key="1">
    <source>
        <dbReference type="SAM" id="MobiDB-lite"/>
    </source>
</evidence>
<protein>
    <submittedName>
        <fullName evidence="2">Uncharacterized protein</fullName>
    </submittedName>
</protein>
<feature type="region of interest" description="Disordered" evidence="1">
    <location>
        <begin position="1"/>
        <end position="33"/>
    </location>
</feature>
<sequence length="84" mass="9453">MTTHSIHGDIHEEGLADGCPRCEEHGESPFTGLDDQMLSSLVQRVEDWDSNFPRSMNESNAMRAVERAMNQARKLVRVGWEVPG</sequence>
<name>A0A0F9NQ46_9ZZZZ</name>
<proteinExistence type="predicted"/>
<comment type="caution">
    <text evidence="2">The sequence shown here is derived from an EMBL/GenBank/DDBJ whole genome shotgun (WGS) entry which is preliminary data.</text>
</comment>
<feature type="compositionally biased region" description="Basic and acidic residues" evidence="1">
    <location>
        <begin position="1"/>
        <end position="27"/>
    </location>
</feature>
<organism evidence="2">
    <name type="scientific">marine sediment metagenome</name>
    <dbReference type="NCBI Taxonomy" id="412755"/>
    <lineage>
        <taxon>unclassified sequences</taxon>
        <taxon>metagenomes</taxon>
        <taxon>ecological metagenomes</taxon>
    </lineage>
</organism>
<dbReference type="AlphaFoldDB" id="A0A0F9NQ46"/>
<gene>
    <name evidence="2" type="ORF">LCGC14_1309830</name>
</gene>
<evidence type="ECO:0000313" key="2">
    <source>
        <dbReference type="EMBL" id="KKM83387.1"/>
    </source>
</evidence>
<accession>A0A0F9NQ46</accession>
<reference evidence="2" key="1">
    <citation type="journal article" date="2015" name="Nature">
        <title>Complex archaea that bridge the gap between prokaryotes and eukaryotes.</title>
        <authorList>
            <person name="Spang A."/>
            <person name="Saw J.H."/>
            <person name="Jorgensen S.L."/>
            <person name="Zaremba-Niedzwiedzka K."/>
            <person name="Martijn J."/>
            <person name="Lind A.E."/>
            <person name="van Eijk R."/>
            <person name="Schleper C."/>
            <person name="Guy L."/>
            <person name="Ettema T.J."/>
        </authorList>
    </citation>
    <scope>NUCLEOTIDE SEQUENCE</scope>
</reference>
<dbReference type="EMBL" id="LAZR01007720">
    <property type="protein sequence ID" value="KKM83387.1"/>
    <property type="molecule type" value="Genomic_DNA"/>
</dbReference>